<comment type="caution">
    <text evidence="5">The sequence shown here is derived from an EMBL/GenBank/DDBJ whole genome shotgun (WGS) entry which is preliminary data.</text>
</comment>
<dbReference type="Pfam" id="PF02129">
    <property type="entry name" value="Peptidase_S15"/>
    <property type="match status" value="1"/>
</dbReference>
<evidence type="ECO:0000256" key="3">
    <source>
        <dbReference type="SAM" id="SignalP"/>
    </source>
</evidence>
<proteinExistence type="inferred from homology"/>
<dbReference type="GO" id="GO:0052689">
    <property type="term" value="F:carboxylic ester hydrolase activity"/>
    <property type="evidence" value="ECO:0007669"/>
    <property type="project" value="UniProtKB-ARBA"/>
</dbReference>
<dbReference type="Gene3D" id="3.40.50.1820">
    <property type="entry name" value="alpha/beta hydrolase"/>
    <property type="match status" value="2"/>
</dbReference>
<dbReference type="RefSeq" id="WP_007079510.1">
    <property type="nucleotide sequence ID" value="NZ_CM001024.1"/>
</dbReference>
<feature type="signal peptide" evidence="3">
    <location>
        <begin position="1"/>
        <end position="31"/>
    </location>
</feature>
<comment type="similarity">
    <text evidence="1">Belongs to the AB hydrolase superfamily.</text>
</comment>
<dbReference type="STRING" id="585531.HMPREF0063_12671"/>
<dbReference type="InterPro" id="IPR013736">
    <property type="entry name" value="Xaa-Pro_dipept_C"/>
</dbReference>
<dbReference type="SMART" id="SM00939">
    <property type="entry name" value="PepX_C"/>
    <property type="match status" value="1"/>
</dbReference>
<dbReference type="GO" id="GO:0008239">
    <property type="term" value="F:dipeptidyl-peptidase activity"/>
    <property type="evidence" value="ECO:0007669"/>
    <property type="project" value="InterPro"/>
</dbReference>
<dbReference type="SUPFAM" id="SSF49785">
    <property type="entry name" value="Galactose-binding domain-like"/>
    <property type="match status" value="1"/>
</dbReference>
<sequence>MRRDTPRRSPLRPSAAALLLGVALVAPSLVAAPAAADTPGHTVQTLHFSVTVGPTDAETCSVIGDLYLPDGASAADPVPAILTTNGFGGSKDDQAGLGGAFADRGYAVLSYSGLGFGGSGCKIHLDDRDYDGKAASQLVSYLGGANGIAFTDEDRTVPAPVLDVVTLDAPGDPRLGMVGGSYGGAVQYAAASIDPRIDTIVPLITWNDLSYSLAPNNTSQTSGVSTSTSGVSKLVWALGFAGLGVVTGAQNAPVDPQRLVGCPNFANFVCGSLVAAGLTGTADPATTRELRRRSVSDYVAGVKVPTLLIQGEADTLFNLNEAIATYRALEAQGTETKMIWSQFGHSGPAAPGELDLASPDPDAQYITGRVVDWFEHHLKDEAVSTGPEFAYFRDWVSYTGNAEPAFGTSATFPVGTDRTFYLSGTALSPSPAKLKKASSWFFTTAAGLPTSLDPLDVIGEFAPLPEVDLPGTFTTFTTAPLTDDLDVVGSPTLDLTVQAPGAGLGNLLGATGNLVMFVKLSEVGPDGEARLIRNLVAPVRVADPRKPFRVTLPAIAHRFDAGSRLRLTVAGGSVNYRGGIVPTQVFIRTGSPDQALTLPVVD</sequence>
<dbReference type="InterPro" id="IPR000383">
    <property type="entry name" value="Xaa-Pro-like_dom"/>
</dbReference>
<dbReference type="EMBL" id="ACLF03000011">
    <property type="protein sequence ID" value="EFQ82147.1"/>
    <property type="molecule type" value="Genomic_DNA"/>
</dbReference>
<dbReference type="InterPro" id="IPR029058">
    <property type="entry name" value="AB_hydrolase_fold"/>
</dbReference>
<organism evidence="5 6">
    <name type="scientific">Aeromicrobium marinum DSM 15272</name>
    <dbReference type="NCBI Taxonomy" id="585531"/>
    <lineage>
        <taxon>Bacteria</taxon>
        <taxon>Bacillati</taxon>
        <taxon>Actinomycetota</taxon>
        <taxon>Actinomycetes</taxon>
        <taxon>Propionibacteriales</taxon>
        <taxon>Nocardioidaceae</taxon>
        <taxon>Aeromicrobium</taxon>
    </lineage>
</organism>
<evidence type="ECO:0000313" key="5">
    <source>
        <dbReference type="EMBL" id="EFQ82147.1"/>
    </source>
</evidence>
<dbReference type="SUPFAM" id="SSF53474">
    <property type="entry name" value="alpha/beta-Hydrolases"/>
    <property type="match status" value="1"/>
</dbReference>
<evidence type="ECO:0000259" key="4">
    <source>
        <dbReference type="SMART" id="SM00939"/>
    </source>
</evidence>
<reference evidence="5" key="1">
    <citation type="submission" date="2010-08" db="EMBL/GenBank/DDBJ databases">
        <authorList>
            <person name="Muzny D."/>
            <person name="Qin X."/>
            <person name="Buhay C."/>
            <person name="Dugan-Rocha S."/>
            <person name="Ding Y."/>
            <person name="Chen G."/>
            <person name="Hawes A."/>
            <person name="Holder M."/>
            <person name="Jhangiani S."/>
            <person name="Johnson A."/>
            <person name="Khan Z."/>
            <person name="Li Z."/>
            <person name="Liu W."/>
            <person name="Liu X."/>
            <person name="Perez L."/>
            <person name="Shen H."/>
            <person name="Wang Q."/>
            <person name="Watt J."/>
            <person name="Xi L."/>
            <person name="Xin Y."/>
            <person name="Zhou J."/>
            <person name="Deng J."/>
            <person name="Jiang H."/>
            <person name="Liu Y."/>
            <person name="Qu J."/>
            <person name="Song X.-Z."/>
            <person name="Zhang L."/>
            <person name="Villasana D."/>
            <person name="Johnson A."/>
            <person name="Liu J."/>
            <person name="Liyanage D."/>
            <person name="Lorensuhewa L."/>
            <person name="Robinson T."/>
            <person name="Song A."/>
            <person name="Song B.-B."/>
            <person name="Dinh H."/>
            <person name="Thornton R."/>
            <person name="Coyle M."/>
            <person name="Francisco L."/>
            <person name="Jackson L."/>
            <person name="Javaid M."/>
            <person name="Korchina V."/>
            <person name="Kovar C."/>
            <person name="Mata R."/>
            <person name="Mathew T."/>
            <person name="Ngo R."/>
            <person name="Nguyen L."/>
            <person name="Nguyen N."/>
            <person name="Okwuonu G."/>
            <person name="Ongeri F."/>
            <person name="Pham C."/>
            <person name="Simmons D."/>
            <person name="Wilczek-Boney K."/>
            <person name="Hale W."/>
            <person name="Jakkamsetti A."/>
            <person name="Pham P."/>
            <person name="Ruth R."/>
            <person name="San Lucas F."/>
            <person name="Warren J."/>
            <person name="Zhang J."/>
            <person name="Zhao Z."/>
            <person name="Zhou C."/>
            <person name="Zhu D."/>
            <person name="Lee S."/>
            <person name="Bess C."/>
            <person name="Blankenburg K."/>
            <person name="Forbes L."/>
            <person name="Fu Q."/>
            <person name="Gubbala S."/>
            <person name="Hirani K."/>
            <person name="Jayaseelan J.C."/>
            <person name="Lara F."/>
            <person name="Munidasa M."/>
            <person name="Palculict T."/>
            <person name="Patil S."/>
            <person name="Pu L.-L."/>
            <person name="Saada N."/>
            <person name="Tang L."/>
            <person name="Weissenberger G."/>
            <person name="Zhu Y."/>
            <person name="Hemphill L."/>
            <person name="Shang Y."/>
            <person name="Youmans B."/>
            <person name="Ayvaz T."/>
            <person name="Ross M."/>
            <person name="Santibanez J."/>
            <person name="Aqrawi P."/>
            <person name="Gross S."/>
            <person name="Joshi V."/>
            <person name="Fowler G."/>
            <person name="Nazareth L."/>
            <person name="Reid J."/>
            <person name="Worley K."/>
            <person name="Petrosino J."/>
            <person name="Highlander S."/>
            <person name="Gibbs R."/>
        </authorList>
    </citation>
    <scope>NUCLEOTIDE SEQUENCE [LARGE SCALE GENOMIC DNA]</scope>
    <source>
        <strain evidence="5">DSM 15272</strain>
    </source>
</reference>
<dbReference type="Proteomes" id="UP000003111">
    <property type="component" value="Unassembled WGS sequence"/>
</dbReference>
<evidence type="ECO:0000256" key="1">
    <source>
        <dbReference type="ARBA" id="ARBA00008645"/>
    </source>
</evidence>
<keyword evidence="2 5" id="KW-0378">Hydrolase</keyword>
<dbReference type="eggNOG" id="COG2936">
    <property type="taxonomic scope" value="Bacteria"/>
</dbReference>
<evidence type="ECO:0000256" key="2">
    <source>
        <dbReference type="ARBA" id="ARBA00022801"/>
    </source>
</evidence>
<dbReference type="PANTHER" id="PTHR22946">
    <property type="entry name" value="DIENELACTONE HYDROLASE DOMAIN-CONTAINING PROTEIN-RELATED"/>
    <property type="match status" value="1"/>
</dbReference>
<feature type="chain" id="PRO_5038551104" evidence="3">
    <location>
        <begin position="32"/>
        <end position="602"/>
    </location>
</feature>
<protein>
    <submittedName>
        <fullName evidence="5">Hydrolase CocE/NonD family protein</fullName>
    </submittedName>
</protein>
<feature type="domain" description="Xaa-Pro dipeptidyl-peptidase C-terminal" evidence="4">
    <location>
        <begin position="371"/>
        <end position="602"/>
    </location>
</feature>
<dbReference type="Gene3D" id="2.60.120.260">
    <property type="entry name" value="Galactose-binding domain-like"/>
    <property type="match status" value="1"/>
</dbReference>
<dbReference type="NCBIfam" id="TIGR00976">
    <property type="entry name" value="CocE_NonD"/>
    <property type="match status" value="1"/>
</dbReference>
<keyword evidence="6" id="KW-1185">Reference proteome</keyword>
<dbReference type="Pfam" id="PF08530">
    <property type="entry name" value="PepX_C"/>
    <property type="match status" value="1"/>
</dbReference>
<dbReference type="OrthoDB" id="9804819at2"/>
<keyword evidence="3" id="KW-0732">Signal</keyword>
<dbReference type="PANTHER" id="PTHR22946:SF9">
    <property type="entry name" value="POLYKETIDE TRANSFERASE AF380"/>
    <property type="match status" value="1"/>
</dbReference>
<name>E2SF62_9ACTN</name>
<dbReference type="AlphaFoldDB" id="E2SF62"/>
<dbReference type="InterPro" id="IPR008979">
    <property type="entry name" value="Galactose-bd-like_sf"/>
</dbReference>
<accession>E2SF62</accession>
<dbReference type="InterPro" id="IPR005674">
    <property type="entry name" value="CocE/Ser_esterase"/>
</dbReference>
<evidence type="ECO:0000313" key="6">
    <source>
        <dbReference type="Proteomes" id="UP000003111"/>
    </source>
</evidence>
<dbReference type="InterPro" id="IPR050261">
    <property type="entry name" value="FrsA_esterase"/>
</dbReference>
<dbReference type="HOGENOM" id="CLU_032810_0_0_11"/>
<gene>
    <name evidence="5" type="ORF">HMPREF0063_12671</name>
</gene>